<reference evidence="3" key="1">
    <citation type="submission" date="2018-04" db="EMBL/GenBank/DDBJ databases">
        <title>Complete genome of Antarctic heterotrophic bacterium Hymenobacter nivis.</title>
        <authorList>
            <person name="Terashima M."/>
        </authorList>
    </citation>
    <scope>NUCLEOTIDE SEQUENCE [LARGE SCALE GENOMIC DNA]</scope>
    <source>
        <strain evidence="3">NBRC 111535</strain>
    </source>
</reference>
<sequence>MLKRLLLLLLAAATSSFTPRPLPPATMVTVRVVNTCSETVLFGTATSVGAATTLVKSIAPGETAELSLQKGLLLNVLRFGDSAKKLGKVEKQGQLFTAHCP</sequence>
<dbReference type="EMBL" id="CP029145">
    <property type="protein sequence ID" value="AWM32123.1"/>
    <property type="molecule type" value="Genomic_DNA"/>
</dbReference>
<dbReference type="Proteomes" id="UP000245999">
    <property type="component" value="Chromosome"/>
</dbReference>
<keyword evidence="3" id="KW-1185">Reference proteome</keyword>
<protein>
    <submittedName>
        <fullName evidence="2">Uncharacterized protein</fullName>
    </submittedName>
</protein>
<evidence type="ECO:0000313" key="3">
    <source>
        <dbReference type="Proteomes" id="UP000245999"/>
    </source>
</evidence>
<gene>
    <name evidence="2" type="ORF">DDQ68_04525</name>
</gene>
<evidence type="ECO:0000256" key="1">
    <source>
        <dbReference type="SAM" id="SignalP"/>
    </source>
</evidence>
<accession>A0A2Z3GF12</accession>
<feature type="chain" id="PRO_5016307145" evidence="1">
    <location>
        <begin position="19"/>
        <end position="101"/>
    </location>
</feature>
<feature type="signal peptide" evidence="1">
    <location>
        <begin position="1"/>
        <end position="18"/>
    </location>
</feature>
<dbReference type="AlphaFoldDB" id="A0A2Z3GF12"/>
<proteinExistence type="predicted"/>
<organism evidence="2 3">
    <name type="scientific">Hymenobacter nivis</name>
    <dbReference type="NCBI Taxonomy" id="1850093"/>
    <lineage>
        <taxon>Bacteria</taxon>
        <taxon>Pseudomonadati</taxon>
        <taxon>Bacteroidota</taxon>
        <taxon>Cytophagia</taxon>
        <taxon>Cytophagales</taxon>
        <taxon>Hymenobacteraceae</taxon>
        <taxon>Hymenobacter</taxon>
    </lineage>
</organism>
<dbReference type="RefSeq" id="WP_109655230.1">
    <property type="nucleotide sequence ID" value="NZ_CP029145.1"/>
</dbReference>
<evidence type="ECO:0000313" key="2">
    <source>
        <dbReference type="EMBL" id="AWM32123.1"/>
    </source>
</evidence>
<keyword evidence="1" id="KW-0732">Signal</keyword>
<name>A0A2Z3GF12_9BACT</name>
<dbReference type="KEGG" id="hnv:DDQ68_04525"/>